<dbReference type="AlphaFoldDB" id="A0AAN6SSB4"/>
<protein>
    <submittedName>
        <fullName evidence="3">Mitochondrial resolvase Ydc2</fullName>
    </submittedName>
</protein>
<gene>
    <name evidence="3" type="ORF">C8A01DRAFT_35641</name>
</gene>
<dbReference type="GO" id="GO:0070336">
    <property type="term" value="F:flap-structured DNA binding"/>
    <property type="evidence" value="ECO:0007669"/>
    <property type="project" value="TreeGrafter"/>
</dbReference>
<dbReference type="GO" id="GO:0005739">
    <property type="term" value="C:mitochondrion"/>
    <property type="evidence" value="ECO:0007669"/>
    <property type="project" value="TreeGrafter"/>
</dbReference>
<dbReference type="PROSITE" id="PS50800">
    <property type="entry name" value="SAP"/>
    <property type="match status" value="1"/>
</dbReference>
<dbReference type="Gene3D" id="3.30.420.10">
    <property type="entry name" value="Ribonuclease H-like superfamily/Ribonuclease H"/>
    <property type="match status" value="1"/>
</dbReference>
<feature type="compositionally biased region" description="Low complexity" evidence="1">
    <location>
        <begin position="83"/>
        <end position="94"/>
    </location>
</feature>
<feature type="region of interest" description="Disordered" evidence="1">
    <location>
        <begin position="111"/>
        <end position="140"/>
    </location>
</feature>
<organism evidence="3 4">
    <name type="scientific">Parachaetomium inaequale</name>
    <dbReference type="NCBI Taxonomy" id="2588326"/>
    <lineage>
        <taxon>Eukaryota</taxon>
        <taxon>Fungi</taxon>
        <taxon>Dikarya</taxon>
        <taxon>Ascomycota</taxon>
        <taxon>Pezizomycotina</taxon>
        <taxon>Sordariomycetes</taxon>
        <taxon>Sordariomycetidae</taxon>
        <taxon>Sordariales</taxon>
        <taxon>Chaetomiaceae</taxon>
        <taxon>Parachaetomium</taxon>
    </lineage>
</organism>
<feature type="region of interest" description="Disordered" evidence="1">
    <location>
        <begin position="69"/>
        <end position="94"/>
    </location>
</feature>
<dbReference type="InterPro" id="IPR039197">
    <property type="entry name" value="Mrs1/Cce1"/>
</dbReference>
<evidence type="ECO:0000313" key="4">
    <source>
        <dbReference type="Proteomes" id="UP001303115"/>
    </source>
</evidence>
<dbReference type="InterPro" id="IPR012337">
    <property type="entry name" value="RNaseH-like_sf"/>
</dbReference>
<dbReference type="Proteomes" id="UP001303115">
    <property type="component" value="Unassembled WGS sequence"/>
</dbReference>
<evidence type="ECO:0000259" key="2">
    <source>
        <dbReference type="PROSITE" id="PS50800"/>
    </source>
</evidence>
<keyword evidence="4" id="KW-1185">Reference proteome</keyword>
<dbReference type="SUPFAM" id="SSF53098">
    <property type="entry name" value="Ribonuclease H-like"/>
    <property type="match status" value="1"/>
</dbReference>
<dbReference type="PANTHER" id="PTHR28072">
    <property type="entry name" value="CRUCIFORM CUTTING ENDONUCLEASE 1, MITOCHONDRIAL-RELATED"/>
    <property type="match status" value="1"/>
</dbReference>
<feature type="compositionally biased region" description="Pro residues" evidence="1">
    <location>
        <begin position="70"/>
        <end position="82"/>
    </location>
</feature>
<accession>A0AAN6SSB4</accession>
<dbReference type="InterPro" id="IPR003034">
    <property type="entry name" value="SAP_dom"/>
</dbReference>
<feature type="domain" description="SAP" evidence="2">
    <location>
        <begin position="6"/>
        <end position="40"/>
    </location>
</feature>
<dbReference type="GO" id="GO:0000402">
    <property type="term" value="F:crossed form four-way junction DNA binding"/>
    <property type="evidence" value="ECO:0007669"/>
    <property type="project" value="TreeGrafter"/>
</dbReference>
<sequence length="371" mass="40332">MTTNPLLSETALTLKTLCSSCGLSKTGPKRVLVQRLRHAARHFQPVSPSARILSIDLGLKNFAFTLLTPAPQPRKQQPPQPTPNSNNDNSPLTSPIRLHAWHRLDLTQPSIQPLKPTKYAPTSHQEEEKQEEEEEEDPYSPPALAALTTSLIKTHLLPLRPTHVLIERQRFRTGGAAAIFEWTLRVNSLEAMLHAAFAALRGNVNDVEGGWGTASGGRVESVLPRAVAGFLFPAEAAEAGGVDGGEGGEEKKGKKGGAAAAYHMLKREKVDMLGGFLAAAGGGGGLVVPEKGQAREMVRLFLAGVERRREGKRRSGKRKGVGVEAGGKEVEEVVDKMDDLSDAVLQGMVWLQWQRNLEALIKERPELLEEE</sequence>
<dbReference type="Pfam" id="PF09159">
    <property type="entry name" value="Ydc2-catalyt"/>
    <property type="match status" value="1"/>
</dbReference>
<dbReference type="GO" id="GO:0000403">
    <property type="term" value="F:Y-form DNA binding"/>
    <property type="evidence" value="ECO:0007669"/>
    <property type="project" value="TreeGrafter"/>
</dbReference>
<evidence type="ECO:0000313" key="3">
    <source>
        <dbReference type="EMBL" id="KAK4040311.1"/>
    </source>
</evidence>
<reference evidence="4" key="1">
    <citation type="journal article" date="2023" name="Mol. Phylogenet. Evol.">
        <title>Genome-scale phylogeny and comparative genomics of the fungal order Sordariales.</title>
        <authorList>
            <person name="Hensen N."/>
            <person name="Bonometti L."/>
            <person name="Westerberg I."/>
            <person name="Brannstrom I.O."/>
            <person name="Guillou S."/>
            <person name="Cros-Aarteil S."/>
            <person name="Calhoun S."/>
            <person name="Haridas S."/>
            <person name="Kuo A."/>
            <person name="Mondo S."/>
            <person name="Pangilinan J."/>
            <person name="Riley R."/>
            <person name="LaButti K."/>
            <person name="Andreopoulos B."/>
            <person name="Lipzen A."/>
            <person name="Chen C."/>
            <person name="Yan M."/>
            <person name="Daum C."/>
            <person name="Ng V."/>
            <person name="Clum A."/>
            <person name="Steindorff A."/>
            <person name="Ohm R.A."/>
            <person name="Martin F."/>
            <person name="Silar P."/>
            <person name="Natvig D.O."/>
            <person name="Lalanne C."/>
            <person name="Gautier V."/>
            <person name="Ament-Velasquez S.L."/>
            <person name="Kruys A."/>
            <person name="Hutchinson M.I."/>
            <person name="Powell A.J."/>
            <person name="Barry K."/>
            <person name="Miller A.N."/>
            <person name="Grigoriev I.V."/>
            <person name="Debuchy R."/>
            <person name="Gladieux P."/>
            <person name="Hiltunen Thoren M."/>
            <person name="Johannesson H."/>
        </authorList>
    </citation>
    <scope>NUCLEOTIDE SEQUENCE [LARGE SCALE GENOMIC DNA]</scope>
    <source>
        <strain evidence="4">CBS 284.82</strain>
    </source>
</reference>
<dbReference type="Pfam" id="PF02037">
    <property type="entry name" value="SAP"/>
    <property type="match status" value="1"/>
</dbReference>
<proteinExistence type="predicted"/>
<evidence type="ECO:0000256" key="1">
    <source>
        <dbReference type="SAM" id="MobiDB-lite"/>
    </source>
</evidence>
<dbReference type="GO" id="GO:0004520">
    <property type="term" value="F:DNA endonuclease activity"/>
    <property type="evidence" value="ECO:0007669"/>
    <property type="project" value="TreeGrafter"/>
</dbReference>
<dbReference type="InterPro" id="IPR015242">
    <property type="entry name" value="Ydc2_cat"/>
</dbReference>
<name>A0AAN6SSB4_9PEZI</name>
<feature type="compositionally biased region" description="Acidic residues" evidence="1">
    <location>
        <begin position="128"/>
        <end position="138"/>
    </location>
</feature>
<dbReference type="PANTHER" id="PTHR28072:SF1">
    <property type="entry name" value="CRUCIFORM CUTTING ENDONUCLEASE 1, MITOCHONDRIAL-RELATED"/>
    <property type="match status" value="1"/>
</dbReference>
<dbReference type="EMBL" id="MU854379">
    <property type="protein sequence ID" value="KAK4040311.1"/>
    <property type="molecule type" value="Genomic_DNA"/>
</dbReference>
<comment type="caution">
    <text evidence="3">The sequence shown here is derived from an EMBL/GenBank/DDBJ whole genome shotgun (WGS) entry which is preliminary data.</text>
</comment>
<dbReference type="InterPro" id="IPR036397">
    <property type="entry name" value="RNaseH_sf"/>
</dbReference>